<dbReference type="PANTHER" id="PTHR30055:SF235">
    <property type="entry name" value="TRANSCRIPTIONAL REGULATORY PROTEIN"/>
    <property type="match status" value="1"/>
</dbReference>
<dbReference type="GO" id="GO:0000976">
    <property type="term" value="F:transcription cis-regulatory region binding"/>
    <property type="evidence" value="ECO:0007669"/>
    <property type="project" value="TreeGrafter"/>
</dbReference>
<gene>
    <name evidence="5" type="ORF">BN11_830006</name>
</gene>
<organism evidence="5 6">
    <name type="scientific">Nostocoides australiense Ben110</name>
    <dbReference type="NCBI Taxonomy" id="1193182"/>
    <lineage>
        <taxon>Bacteria</taxon>
        <taxon>Bacillati</taxon>
        <taxon>Actinomycetota</taxon>
        <taxon>Actinomycetes</taxon>
        <taxon>Micrococcales</taxon>
        <taxon>Intrasporangiaceae</taxon>
        <taxon>Nostocoides</taxon>
    </lineage>
</organism>
<dbReference type="RefSeq" id="WP_048696159.1">
    <property type="nucleotide sequence ID" value="NZ_HG764815.1"/>
</dbReference>
<name>W6K121_9MICO</name>
<feature type="DNA-binding region" description="H-T-H motif" evidence="2">
    <location>
        <begin position="47"/>
        <end position="66"/>
    </location>
</feature>
<dbReference type="Proteomes" id="UP000035763">
    <property type="component" value="Unassembled WGS sequence"/>
</dbReference>
<dbReference type="InterPro" id="IPR050109">
    <property type="entry name" value="HTH-type_TetR-like_transc_reg"/>
</dbReference>
<evidence type="ECO:0000256" key="3">
    <source>
        <dbReference type="SAM" id="MobiDB-lite"/>
    </source>
</evidence>
<dbReference type="SUPFAM" id="SSF46689">
    <property type="entry name" value="Homeodomain-like"/>
    <property type="match status" value="1"/>
</dbReference>
<dbReference type="PRINTS" id="PR00455">
    <property type="entry name" value="HTHTETR"/>
</dbReference>
<evidence type="ECO:0000313" key="6">
    <source>
        <dbReference type="Proteomes" id="UP000035763"/>
    </source>
</evidence>
<dbReference type="PROSITE" id="PS50977">
    <property type="entry name" value="HTH_TETR_2"/>
    <property type="match status" value="1"/>
</dbReference>
<dbReference type="InterPro" id="IPR001647">
    <property type="entry name" value="HTH_TetR"/>
</dbReference>
<dbReference type="Pfam" id="PF00440">
    <property type="entry name" value="TetR_N"/>
    <property type="match status" value="1"/>
</dbReference>
<dbReference type="OrthoDB" id="3403733at2"/>
<accession>W6K121</accession>
<keyword evidence="6" id="KW-1185">Reference proteome</keyword>
<comment type="caution">
    <text evidence="5">The sequence shown here is derived from an EMBL/GenBank/DDBJ whole genome shotgun (WGS) entry which is preliminary data.</text>
</comment>
<reference evidence="5 6" key="1">
    <citation type="journal article" date="2013" name="ISME J.">
        <title>A metabolic model for members of the genus Tetrasphaera involved in enhanced biological phosphorus removal.</title>
        <authorList>
            <person name="Kristiansen R."/>
            <person name="Nguyen H.T.T."/>
            <person name="Saunders A.M."/>
            <person name="Nielsen J.L."/>
            <person name="Wimmer R."/>
            <person name="Le V.Q."/>
            <person name="McIlroy S.J."/>
            <person name="Petrovski S."/>
            <person name="Seviour R.J."/>
            <person name="Calteau A."/>
            <person name="Nielsen K.L."/>
            <person name="Nielsen P.H."/>
        </authorList>
    </citation>
    <scope>NUCLEOTIDE SEQUENCE [LARGE SCALE GENOMIC DNA]</scope>
    <source>
        <strain evidence="5 6">Ben110</strain>
    </source>
</reference>
<keyword evidence="1 2" id="KW-0238">DNA-binding</keyword>
<dbReference type="STRING" id="1193182.BN11_830006"/>
<evidence type="ECO:0000259" key="4">
    <source>
        <dbReference type="PROSITE" id="PS50977"/>
    </source>
</evidence>
<dbReference type="AlphaFoldDB" id="W6K121"/>
<protein>
    <submittedName>
        <fullName evidence="5">Putative transcriptional regulator</fullName>
    </submittedName>
</protein>
<dbReference type="InterPro" id="IPR009057">
    <property type="entry name" value="Homeodomain-like_sf"/>
</dbReference>
<proteinExistence type="predicted"/>
<dbReference type="SUPFAM" id="SSF48498">
    <property type="entry name" value="Tetracyclin repressor-like, C-terminal domain"/>
    <property type="match status" value="1"/>
</dbReference>
<dbReference type="Pfam" id="PF17920">
    <property type="entry name" value="TetR_C_16"/>
    <property type="match status" value="1"/>
</dbReference>
<dbReference type="InterPro" id="IPR041678">
    <property type="entry name" value="TetR_C_16"/>
</dbReference>
<dbReference type="PANTHER" id="PTHR30055">
    <property type="entry name" value="HTH-TYPE TRANSCRIPTIONAL REGULATOR RUTR"/>
    <property type="match status" value="1"/>
</dbReference>
<sequence>MTPPRRRTASTPTGSRRGRRPAGTDARGDIVEAARVEFAERGYDAASLRNIARRAGVDPALVHHYFEGKPALFAQVLTVPVNPGERVAMILAVPREQVGEAVVRSFLFIWDAPGGRERFQALARSALGNAAVARQIREFLIAEIFVRVSRHHASAGESDEDLELRASLAAGQMIGFGLMRYVLEFPAAEKVSAERAVAELGPTLQRYLAP</sequence>
<dbReference type="Gene3D" id="1.10.10.60">
    <property type="entry name" value="Homeodomain-like"/>
    <property type="match status" value="1"/>
</dbReference>
<evidence type="ECO:0000256" key="1">
    <source>
        <dbReference type="ARBA" id="ARBA00023125"/>
    </source>
</evidence>
<evidence type="ECO:0000313" key="5">
    <source>
        <dbReference type="EMBL" id="CCH75593.1"/>
    </source>
</evidence>
<evidence type="ECO:0000256" key="2">
    <source>
        <dbReference type="PROSITE-ProRule" id="PRU00335"/>
    </source>
</evidence>
<dbReference type="InterPro" id="IPR036271">
    <property type="entry name" value="Tet_transcr_reg_TetR-rel_C_sf"/>
</dbReference>
<dbReference type="GO" id="GO:0003700">
    <property type="term" value="F:DNA-binding transcription factor activity"/>
    <property type="evidence" value="ECO:0007669"/>
    <property type="project" value="TreeGrafter"/>
</dbReference>
<dbReference type="EMBL" id="CAJA01000511">
    <property type="protein sequence ID" value="CCH75593.1"/>
    <property type="molecule type" value="Genomic_DNA"/>
</dbReference>
<feature type="domain" description="HTH tetR-type" evidence="4">
    <location>
        <begin position="24"/>
        <end position="84"/>
    </location>
</feature>
<dbReference type="Gene3D" id="1.10.357.10">
    <property type="entry name" value="Tetracycline Repressor, domain 2"/>
    <property type="match status" value="1"/>
</dbReference>
<feature type="region of interest" description="Disordered" evidence="3">
    <location>
        <begin position="1"/>
        <end position="26"/>
    </location>
</feature>